<feature type="transmembrane region" description="Helical" evidence="2">
    <location>
        <begin position="210"/>
        <end position="230"/>
    </location>
</feature>
<dbReference type="OrthoDB" id="200422at2"/>
<evidence type="ECO:0000256" key="1">
    <source>
        <dbReference type="SAM" id="MobiDB-lite"/>
    </source>
</evidence>
<evidence type="ECO:0000313" key="4">
    <source>
        <dbReference type="EMBL" id="SHK11730.1"/>
    </source>
</evidence>
<dbReference type="SUPFAM" id="SSF55277">
    <property type="entry name" value="GYF domain"/>
    <property type="match status" value="1"/>
</dbReference>
<feature type="region of interest" description="Disordered" evidence="1">
    <location>
        <begin position="71"/>
        <end position="103"/>
    </location>
</feature>
<dbReference type="InParanoid" id="A0A1M6PV51"/>
<proteinExistence type="predicted"/>
<feature type="transmembrane region" description="Helical" evidence="2">
    <location>
        <begin position="163"/>
        <end position="189"/>
    </location>
</feature>
<reference evidence="4 5" key="1">
    <citation type="submission" date="2016-11" db="EMBL/GenBank/DDBJ databases">
        <authorList>
            <person name="Jaros S."/>
            <person name="Januszkiewicz K."/>
            <person name="Wedrychowicz H."/>
        </authorList>
    </citation>
    <scope>NUCLEOTIDE SEQUENCE [LARGE SCALE GENOMIC DNA]</scope>
    <source>
        <strain evidence="4 5">DSM 18772</strain>
    </source>
</reference>
<dbReference type="STRING" id="1123071.SAMN02745181_3307"/>
<evidence type="ECO:0000256" key="2">
    <source>
        <dbReference type="SAM" id="Phobius"/>
    </source>
</evidence>
<organism evidence="4 5">
    <name type="scientific">Rubritalea squalenifaciens DSM 18772</name>
    <dbReference type="NCBI Taxonomy" id="1123071"/>
    <lineage>
        <taxon>Bacteria</taxon>
        <taxon>Pseudomonadati</taxon>
        <taxon>Verrucomicrobiota</taxon>
        <taxon>Verrucomicrobiia</taxon>
        <taxon>Verrucomicrobiales</taxon>
        <taxon>Rubritaleaceae</taxon>
        <taxon>Rubritalea</taxon>
    </lineage>
</organism>
<dbReference type="Pfam" id="PF14237">
    <property type="entry name" value="GYF_2"/>
    <property type="match status" value="1"/>
</dbReference>
<keyword evidence="2" id="KW-0812">Transmembrane</keyword>
<dbReference type="InterPro" id="IPR035445">
    <property type="entry name" value="GYF-like_dom_sf"/>
</dbReference>
<name>A0A1M6PV51_9BACT</name>
<protein>
    <recommendedName>
        <fullName evidence="3">GYF domain-containing protein</fullName>
    </recommendedName>
</protein>
<gene>
    <name evidence="4" type="ORF">SAMN02745181_3307</name>
</gene>
<feature type="domain" description="GYF" evidence="3">
    <location>
        <begin position="6"/>
        <end position="56"/>
    </location>
</feature>
<dbReference type="Proteomes" id="UP000184510">
    <property type="component" value="Unassembled WGS sequence"/>
</dbReference>
<feature type="compositionally biased region" description="Polar residues" evidence="1">
    <location>
        <begin position="81"/>
        <end position="99"/>
    </location>
</feature>
<dbReference type="AlphaFoldDB" id="A0A1M6PV51"/>
<dbReference type="Gene3D" id="3.30.1490.40">
    <property type="match status" value="1"/>
</dbReference>
<keyword evidence="2" id="KW-1133">Transmembrane helix</keyword>
<dbReference type="EMBL" id="FQYR01000005">
    <property type="protein sequence ID" value="SHK11730.1"/>
    <property type="molecule type" value="Genomic_DNA"/>
</dbReference>
<dbReference type="RefSeq" id="WP_143184848.1">
    <property type="nucleotide sequence ID" value="NZ_FQYR01000005.1"/>
</dbReference>
<feature type="transmembrane region" description="Helical" evidence="2">
    <location>
        <begin position="129"/>
        <end position="151"/>
    </location>
</feature>
<evidence type="ECO:0000259" key="3">
    <source>
        <dbReference type="Pfam" id="PF14237"/>
    </source>
</evidence>
<evidence type="ECO:0000313" key="5">
    <source>
        <dbReference type="Proteomes" id="UP000184510"/>
    </source>
</evidence>
<dbReference type="InterPro" id="IPR025640">
    <property type="entry name" value="GYF_2"/>
</dbReference>
<sequence>MSEPNWHYIDQQGQQQGPVSAENLQALAQAGAITTETQVWTEGLEEWVAASAVENLLPAQPEAIEPAAQPVITPTDPMIPSTPTTAPVQGSPVSATETPQHAEAWEEPAAATSIYPHTIAKGGNFGTLIMLYIVGIASILIPMMITGAMAASNNLENDAVTTGAGLGMMIGLFVGWGLLVFANILQLIYLYRAWDCLQPGGATVTPGKAVGFLFIPLFNLYWVFVAYGQLAKEWNTVVSHYENTKYAPRLSEGGFLTHAIGFLLPFLQIVTWFIVWPQICKGISFMANLSSKGATGDTTGGSGLNFGPTTIKGASSNLKFK</sequence>
<keyword evidence="2" id="KW-0472">Membrane</keyword>
<keyword evidence="5" id="KW-1185">Reference proteome</keyword>
<feature type="transmembrane region" description="Helical" evidence="2">
    <location>
        <begin position="255"/>
        <end position="276"/>
    </location>
</feature>
<accession>A0A1M6PV51</accession>